<dbReference type="EMBL" id="KZ452512">
    <property type="protein sequence ID" value="PKA48379.1"/>
    <property type="molecule type" value="Genomic_DNA"/>
</dbReference>
<gene>
    <name evidence="1" type="ORF">AXF42_Ash021342</name>
</gene>
<accession>A0A2H9ZYK4</accession>
<dbReference type="Proteomes" id="UP000236161">
    <property type="component" value="Unassembled WGS sequence"/>
</dbReference>
<dbReference type="AlphaFoldDB" id="A0A2H9ZYK4"/>
<keyword evidence="2" id="KW-1185">Reference proteome</keyword>
<evidence type="ECO:0000313" key="2">
    <source>
        <dbReference type="Proteomes" id="UP000236161"/>
    </source>
</evidence>
<protein>
    <submittedName>
        <fullName evidence="1">Uncharacterized protein</fullName>
    </submittedName>
</protein>
<reference evidence="1 2" key="1">
    <citation type="journal article" date="2017" name="Nature">
        <title>The Apostasia genome and the evolution of orchids.</title>
        <authorList>
            <person name="Zhang G.Q."/>
            <person name="Liu K.W."/>
            <person name="Li Z."/>
            <person name="Lohaus R."/>
            <person name="Hsiao Y.Y."/>
            <person name="Niu S.C."/>
            <person name="Wang J.Y."/>
            <person name="Lin Y.C."/>
            <person name="Xu Q."/>
            <person name="Chen L.J."/>
            <person name="Yoshida K."/>
            <person name="Fujiwara S."/>
            <person name="Wang Z.W."/>
            <person name="Zhang Y.Q."/>
            <person name="Mitsuda N."/>
            <person name="Wang M."/>
            <person name="Liu G.H."/>
            <person name="Pecoraro L."/>
            <person name="Huang H.X."/>
            <person name="Xiao X.J."/>
            <person name="Lin M."/>
            <person name="Wu X.Y."/>
            <person name="Wu W.L."/>
            <person name="Chen Y.Y."/>
            <person name="Chang S.B."/>
            <person name="Sakamoto S."/>
            <person name="Ohme-Takagi M."/>
            <person name="Yagi M."/>
            <person name="Zeng S.J."/>
            <person name="Shen C.Y."/>
            <person name="Yeh C.M."/>
            <person name="Luo Y.B."/>
            <person name="Tsai W.C."/>
            <person name="Van de Peer Y."/>
            <person name="Liu Z.J."/>
        </authorList>
    </citation>
    <scope>NUCLEOTIDE SEQUENCE [LARGE SCALE GENOMIC DNA]</scope>
    <source>
        <strain evidence="2">cv. Shenzhen</strain>
        <tissue evidence="1">Stem</tissue>
    </source>
</reference>
<evidence type="ECO:0000313" key="1">
    <source>
        <dbReference type="EMBL" id="PKA48379.1"/>
    </source>
</evidence>
<proteinExistence type="predicted"/>
<organism evidence="1 2">
    <name type="scientific">Apostasia shenzhenica</name>
    <dbReference type="NCBI Taxonomy" id="1088818"/>
    <lineage>
        <taxon>Eukaryota</taxon>
        <taxon>Viridiplantae</taxon>
        <taxon>Streptophyta</taxon>
        <taxon>Embryophyta</taxon>
        <taxon>Tracheophyta</taxon>
        <taxon>Spermatophyta</taxon>
        <taxon>Magnoliopsida</taxon>
        <taxon>Liliopsida</taxon>
        <taxon>Asparagales</taxon>
        <taxon>Orchidaceae</taxon>
        <taxon>Apostasioideae</taxon>
        <taxon>Apostasia</taxon>
    </lineage>
</organism>
<name>A0A2H9ZYK4_9ASPA</name>
<sequence>MVLSERFPERPRRAQSFRVLFFHRKACCFSGNVVWGFRRLAGVWTPWELSQPRKLFGAASTPRIATRGLCCGVFDGTPEQVRGSRETLASPSNHSRKLQKCYGGVVRWQHAVPKNCGALIEEHYGVWGVRRLGGIWIPRELSRLRKLFGASGTPGIASLQLCREVLKGTPKQMRGSHETLASPSNRSRNLQKYCGAGPEELRRAQSLRVLFFHRNARCFPENVVWGFRRLAGFWTPQELSRPRKLFGAAVTPGIESSGLCCRVFDGTPEQMQGSRVTLVSPSNRSRKL</sequence>